<accession>A0A482VBE6</accession>
<organism evidence="1 2">
    <name type="scientific">Asbolus verrucosus</name>
    <name type="common">Desert ironclad beetle</name>
    <dbReference type="NCBI Taxonomy" id="1661398"/>
    <lineage>
        <taxon>Eukaryota</taxon>
        <taxon>Metazoa</taxon>
        <taxon>Ecdysozoa</taxon>
        <taxon>Arthropoda</taxon>
        <taxon>Hexapoda</taxon>
        <taxon>Insecta</taxon>
        <taxon>Pterygota</taxon>
        <taxon>Neoptera</taxon>
        <taxon>Endopterygota</taxon>
        <taxon>Coleoptera</taxon>
        <taxon>Polyphaga</taxon>
        <taxon>Cucujiformia</taxon>
        <taxon>Tenebrionidae</taxon>
        <taxon>Pimeliinae</taxon>
        <taxon>Asbolus</taxon>
    </lineage>
</organism>
<name>A0A482VBE6_ASBVE</name>
<comment type="caution">
    <text evidence="1">The sequence shown here is derived from an EMBL/GenBank/DDBJ whole genome shotgun (WGS) entry which is preliminary data.</text>
</comment>
<dbReference type="AlphaFoldDB" id="A0A482VBE6"/>
<dbReference type="GO" id="GO:0005549">
    <property type="term" value="F:odorant binding"/>
    <property type="evidence" value="ECO:0007669"/>
    <property type="project" value="InterPro"/>
</dbReference>
<sequence length="105" mass="12374">VEIPDDLQEYINELHDNCLKQLGLTEDDHKNYDINDKDPKMMCYMKCLMINSKWMSPDETIQYDFIINSIHPSVKQILVPALNKCREISSKNNPFQLKCDKNIVR</sequence>
<evidence type="ECO:0008006" key="3">
    <source>
        <dbReference type="Google" id="ProtNLM"/>
    </source>
</evidence>
<dbReference type="SMART" id="SM00708">
    <property type="entry name" value="PhBP"/>
    <property type="match status" value="1"/>
</dbReference>
<feature type="non-terminal residue" evidence="1">
    <location>
        <position position="1"/>
    </location>
</feature>
<gene>
    <name evidence="1" type="ORF">BDFB_004110</name>
</gene>
<reference evidence="1 2" key="1">
    <citation type="submission" date="2017-03" db="EMBL/GenBank/DDBJ databases">
        <title>Genome of the blue death feigning beetle - Asbolus verrucosus.</title>
        <authorList>
            <person name="Rider S.D."/>
        </authorList>
    </citation>
    <scope>NUCLEOTIDE SEQUENCE [LARGE SCALE GENOMIC DNA]</scope>
    <source>
        <strain evidence="1">Butters</strain>
        <tissue evidence="1">Head and leg muscle</tissue>
    </source>
</reference>
<dbReference type="EMBL" id="QDEB01117611">
    <property type="protein sequence ID" value="RZB40585.1"/>
    <property type="molecule type" value="Genomic_DNA"/>
</dbReference>
<keyword evidence="2" id="KW-1185">Reference proteome</keyword>
<protein>
    <recommendedName>
        <fullName evidence="3">PBP GOBP domain containing protein</fullName>
    </recommendedName>
</protein>
<dbReference type="Pfam" id="PF01395">
    <property type="entry name" value="PBP_GOBP"/>
    <property type="match status" value="1"/>
</dbReference>
<evidence type="ECO:0000313" key="2">
    <source>
        <dbReference type="Proteomes" id="UP000292052"/>
    </source>
</evidence>
<dbReference type="Gene3D" id="1.10.238.20">
    <property type="entry name" value="Pheromone/general odorant binding protein domain"/>
    <property type="match status" value="1"/>
</dbReference>
<evidence type="ECO:0000313" key="1">
    <source>
        <dbReference type="EMBL" id="RZB40585.1"/>
    </source>
</evidence>
<dbReference type="OrthoDB" id="7881430at2759"/>
<proteinExistence type="predicted"/>
<dbReference type="CDD" id="cd23992">
    <property type="entry name" value="PBP_GOBP"/>
    <property type="match status" value="1"/>
</dbReference>
<dbReference type="InterPro" id="IPR036728">
    <property type="entry name" value="PBP_GOBP_sf"/>
</dbReference>
<dbReference type="SUPFAM" id="SSF47565">
    <property type="entry name" value="Insect pheromone/odorant-binding proteins"/>
    <property type="match status" value="1"/>
</dbReference>
<dbReference type="InterPro" id="IPR006170">
    <property type="entry name" value="PBP/GOBP"/>
</dbReference>
<dbReference type="Proteomes" id="UP000292052">
    <property type="component" value="Unassembled WGS sequence"/>
</dbReference>